<dbReference type="AlphaFoldDB" id="A0AAV1DMK8"/>
<evidence type="ECO:0000313" key="2">
    <source>
        <dbReference type="EMBL" id="CAI9108984.1"/>
    </source>
</evidence>
<proteinExistence type="predicted"/>
<keyword evidence="1" id="KW-0472">Membrane</keyword>
<gene>
    <name evidence="2" type="ORF">OLC1_LOCUS16966</name>
</gene>
<keyword evidence="1" id="KW-0812">Transmembrane</keyword>
<keyword evidence="1" id="KW-1133">Transmembrane helix</keyword>
<dbReference type="Proteomes" id="UP001161247">
    <property type="component" value="Chromosome 6"/>
</dbReference>
<keyword evidence="3" id="KW-1185">Reference proteome</keyword>
<evidence type="ECO:0000256" key="1">
    <source>
        <dbReference type="SAM" id="Phobius"/>
    </source>
</evidence>
<protein>
    <submittedName>
        <fullName evidence="2">OLC1v1008707C1</fullName>
    </submittedName>
</protein>
<feature type="transmembrane region" description="Helical" evidence="1">
    <location>
        <begin position="12"/>
        <end position="34"/>
    </location>
</feature>
<reference evidence="2" key="1">
    <citation type="submission" date="2023-03" db="EMBL/GenBank/DDBJ databases">
        <authorList>
            <person name="Julca I."/>
        </authorList>
    </citation>
    <scope>NUCLEOTIDE SEQUENCE</scope>
</reference>
<evidence type="ECO:0000313" key="3">
    <source>
        <dbReference type="Proteomes" id="UP001161247"/>
    </source>
</evidence>
<name>A0AAV1DMK8_OLDCO</name>
<sequence length="144" mass="16500">MNEEFTIYSGNLIGQFLDVYMMLIVIALADFSILKYERLAEWYYHCGITGHIESGCPTKPVNEGSSSSPPKYGNWLKATGYWNPSFSKRPVQEPDPFHAPDDSGEEVAPYTSITPYYFQTYYHSSTNPRSCLHYSHKLNTFSIF</sequence>
<dbReference type="EMBL" id="OX459123">
    <property type="protein sequence ID" value="CAI9108984.1"/>
    <property type="molecule type" value="Genomic_DNA"/>
</dbReference>
<organism evidence="2 3">
    <name type="scientific">Oldenlandia corymbosa var. corymbosa</name>
    <dbReference type="NCBI Taxonomy" id="529605"/>
    <lineage>
        <taxon>Eukaryota</taxon>
        <taxon>Viridiplantae</taxon>
        <taxon>Streptophyta</taxon>
        <taxon>Embryophyta</taxon>
        <taxon>Tracheophyta</taxon>
        <taxon>Spermatophyta</taxon>
        <taxon>Magnoliopsida</taxon>
        <taxon>eudicotyledons</taxon>
        <taxon>Gunneridae</taxon>
        <taxon>Pentapetalae</taxon>
        <taxon>asterids</taxon>
        <taxon>lamiids</taxon>
        <taxon>Gentianales</taxon>
        <taxon>Rubiaceae</taxon>
        <taxon>Rubioideae</taxon>
        <taxon>Spermacoceae</taxon>
        <taxon>Hedyotis-Oldenlandia complex</taxon>
        <taxon>Oldenlandia</taxon>
    </lineage>
</organism>
<accession>A0AAV1DMK8</accession>